<keyword evidence="1 2" id="KW-0597">Phosphoprotein</keyword>
<dbReference type="Gene3D" id="3.40.50.2300">
    <property type="match status" value="1"/>
</dbReference>
<name>A0A245ZUF0_9SPHN</name>
<dbReference type="Pfam" id="PF00072">
    <property type="entry name" value="Response_reg"/>
    <property type="match status" value="1"/>
</dbReference>
<dbReference type="InterPro" id="IPR011006">
    <property type="entry name" value="CheY-like_superfamily"/>
</dbReference>
<dbReference type="EMBL" id="NBBI01000001">
    <property type="protein sequence ID" value="OWK33369.1"/>
    <property type="molecule type" value="Genomic_DNA"/>
</dbReference>
<proteinExistence type="predicted"/>
<evidence type="ECO:0000256" key="2">
    <source>
        <dbReference type="PROSITE-ProRule" id="PRU00169"/>
    </source>
</evidence>
<feature type="domain" description="Response regulatory" evidence="3">
    <location>
        <begin position="12"/>
        <end position="121"/>
    </location>
</feature>
<dbReference type="SUPFAM" id="SSF52172">
    <property type="entry name" value="CheY-like"/>
    <property type="match status" value="1"/>
</dbReference>
<dbReference type="InterPro" id="IPR050595">
    <property type="entry name" value="Bact_response_regulator"/>
</dbReference>
<evidence type="ECO:0000256" key="1">
    <source>
        <dbReference type="ARBA" id="ARBA00022553"/>
    </source>
</evidence>
<gene>
    <name evidence="4" type="primary">pdtaR_1</name>
    <name evidence="4" type="ORF">SPDO_02450</name>
</gene>
<evidence type="ECO:0000313" key="5">
    <source>
        <dbReference type="Proteomes" id="UP000197290"/>
    </source>
</evidence>
<sequence length="153" mass="16517">MIFGKRKRSIVRLLVVEDEPLVAFDTEYLLREQDYEIVATVDRVAHALAILNEASDIHLVLADLGLADGSGLEVARVAGEHGVPVMIVTGHCPPEAEGMAMGCLIKPYAPRDLLAAIRVIEDVCEGSRPRKLPSGFRLFSRELPGKADSAAAS</sequence>
<reference evidence="4 5" key="1">
    <citation type="submission" date="2017-03" db="EMBL/GenBank/DDBJ databases">
        <title>Genome sequence of Sphingomonas dokdonensis DSM 21029.</title>
        <authorList>
            <person name="Poehlein A."/>
            <person name="Wuebbeler J.H."/>
            <person name="Steinbuechel A."/>
            <person name="Daniel R."/>
        </authorList>
    </citation>
    <scope>NUCLEOTIDE SEQUENCE [LARGE SCALE GENOMIC DNA]</scope>
    <source>
        <strain evidence="4 5">DSM 21029</strain>
    </source>
</reference>
<dbReference type="PANTHER" id="PTHR44591:SF3">
    <property type="entry name" value="RESPONSE REGULATORY DOMAIN-CONTAINING PROTEIN"/>
    <property type="match status" value="1"/>
</dbReference>
<dbReference type="PROSITE" id="PS50110">
    <property type="entry name" value="RESPONSE_REGULATORY"/>
    <property type="match status" value="1"/>
</dbReference>
<evidence type="ECO:0000313" key="4">
    <source>
        <dbReference type="EMBL" id="OWK33369.1"/>
    </source>
</evidence>
<keyword evidence="5" id="KW-1185">Reference proteome</keyword>
<evidence type="ECO:0000259" key="3">
    <source>
        <dbReference type="PROSITE" id="PS50110"/>
    </source>
</evidence>
<organism evidence="4 5">
    <name type="scientific">Sphingomonas dokdonensis</name>
    <dbReference type="NCBI Taxonomy" id="344880"/>
    <lineage>
        <taxon>Bacteria</taxon>
        <taxon>Pseudomonadati</taxon>
        <taxon>Pseudomonadota</taxon>
        <taxon>Alphaproteobacteria</taxon>
        <taxon>Sphingomonadales</taxon>
        <taxon>Sphingomonadaceae</taxon>
        <taxon>Sphingomonas</taxon>
    </lineage>
</organism>
<dbReference type="Proteomes" id="UP000197290">
    <property type="component" value="Unassembled WGS sequence"/>
</dbReference>
<comment type="caution">
    <text evidence="4">The sequence shown here is derived from an EMBL/GenBank/DDBJ whole genome shotgun (WGS) entry which is preliminary data.</text>
</comment>
<protein>
    <submittedName>
        <fullName evidence="4">Putative transcriptional regulatory protein pdtaR</fullName>
    </submittedName>
</protein>
<dbReference type="OrthoDB" id="7471842at2"/>
<dbReference type="PANTHER" id="PTHR44591">
    <property type="entry name" value="STRESS RESPONSE REGULATOR PROTEIN 1"/>
    <property type="match status" value="1"/>
</dbReference>
<dbReference type="GO" id="GO:0000160">
    <property type="term" value="P:phosphorelay signal transduction system"/>
    <property type="evidence" value="ECO:0007669"/>
    <property type="project" value="InterPro"/>
</dbReference>
<feature type="modified residue" description="4-aspartylphosphate" evidence="2">
    <location>
        <position position="63"/>
    </location>
</feature>
<dbReference type="RefSeq" id="WP_088365643.1">
    <property type="nucleotide sequence ID" value="NZ_NBBI01000001.1"/>
</dbReference>
<dbReference type="InterPro" id="IPR001789">
    <property type="entry name" value="Sig_transdc_resp-reg_receiver"/>
</dbReference>
<dbReference type="SMART" id="SM00448">
    <property type="entry name" value="REC"/>
    <property type="match status" value="1"/>
</dbReference>
<accession>A0A245ZUF0</accession>
<dbReference type="AlphaFoldDB" id="A0A245ZUF0"/>